<dbReference type="SUPFAM" id="SSF53850">
    <property type="entry name" value="Periplasmic binding protein-like II"/>
    <property type="match status" value="1"/>
</dbReference>
<keyword evidence="4" id="KW-1185">Reference proteome</keyword>
<dbReference type="PANTHER" id="PTHR30290:SF65">
    <property type="entry name" value="MONOACYL PHOSPHATIDYLINOSITOL TETRAMANNOSIDE-BINDING PROTEIN LPQW-RELATED"/>
    <property type="match status" value="1"/>
</dbReference>
<sequence>MVAGCGSSDDSDDAPKKGAAPAVGAQGLNPQPASNVRQGGRLKLSIQKWVHQYNFYQVDGTDGDAGAILEQVEPVLLPRDAKGVPHPDPNFLISAKVTSTSPQVVTYKLNPKAEWSNGKHLGYRDFQALWKALNGSDDKYLVADSTGYDRISKITRGANDQEVEVTFSSPYTDWQRLFRPLLPADGIDTPEKFNKGWIEKIPITGSSWKIKSFDKTAQTVSTVPDPNWWGPAPKLDSITWRALEQPADTEAYLNKEIDEAPAILPEDYKRLAKAPGTDIRRGARWDEVHITLGDRGPLKDLGVRRALDLAIDRKGIVAAFAKDLDFPVQTLDNHFFMPNQAGYRANAGKWGTFDLDAAKKLLDEAGWKDNGPQKPRTKGGQELTLQYVISAGSSSAALDQAQIVQQQLGQAGFKIEIQKVPDADFSDKYLDRGDFDLTSFRNVDYIFHSQLYSTFRRPQGNQTYLNFGGIGSPEIDKLLTEAAEETDTAKSNALYNQADVKIWAEVHSIELYQRPQILAVRKGLANFGASGLGDWDYVTMGWQK</sequence>
<accession>A0A919GEU9</accession>
<organism evidence="3 4">
    <name type="scientific">Streptomyces sulfonofaciens</name>
    <dbReference type="NCBI Taxonomy" id="68272"/>
    <lineage>
        <taxon>Bacteria</taxon>
        <taxon>Bacillati</taxon>
        <taxon>Actinomycetota</taxon>
        <taxon>Actinomycetes</taxon>
        <taxon>Kitasatosporales</taxon>
        <taxon>Streptomycetaceae</taxon>
        <taxon>Streptomyces</taxon>
    </lineage>
</organism>
<evidence type="ECO:0000256" key="1">
    <source>
        <dbReference type="SAM" id="MobiDB-lite"/>
    </source>
</evidence>
<dbReference type="Proteomes" id="UP000603708">
    <property type="component" value="Unassembled WGS sequence"/>
</dbReference>
<dbReference type="GO" id="GO:0015833">
    <property type="term" value="P:peptide transport"/>
    <property type="evidence" value="ECO:0007669"/>
    <property type="project" value="TreeGrafter"/>
</dbReference>
<dbReference type="AlphaFoldDB" id="A0A919GEU9"/>
<dbReference type="Gene3D" id="3.40.190.10">
    <property type="entry name" value="Periplasmic binding protein-like II"/>
    <property type="match status" value="1"/>
</dbReference>
<dbReference type="GO" id="GO:1904680">
    <property type="term" value="F:peptide transmembrane transporter activity"/>
    <property type="evidence" value="ECO:0007669"/>
    <property type="project" value="TreeGrafter"/>
</dbReference>
<reference evidence="3" key="2">
    <citation type="submission" date="2020-09" db="EMBL/GenBank/DDBJ databases">
        <authorList>
            <person name="Sun Q."/>
            <person name="Ohkuma M."/>
        </authorList>
    </citation>
    <scope>NUCLEOTIDE SEQUENCE</scope>
    <source>
        <strain evidence="3">JCM 5069</strain>
    </source>
</reference>
<dbReference type="GO" id="GO:0042597">
    <property type="term" value="C:periplasmic space"/>
    <property type="evidence" value="ECO:0007669"/>
    <property type="project" value="UniProtKB-ARBA"/>
</dbReference>
<protein>
    <submittedName>
        <fullName evidence="3">ABC transporter substrate-binding protein</fullName>
    </submittedName>
</protein>
<comment type="caution">
    <text evidence="3">The sequence shown here is derived from an EMBL/GenBank/DDBJ whole genome shotgun (WGS) entry which is preliminary data.</text>
</comment>
<name>A0A919GEU9_9ACTN</name>
<evidence type="ECO:0000313" key="3">
    <source>
        <dbReference type="EMBL" id="GHH83557.1"/>
    </source>
</evidence>
<dbReference type="CDD" id="cd08501">
    <property type="entry name" value="PBP2_Lpqw"/>
    <property type="match status" value="1"/>
</dbReference>
<gene>
    <name evidence="3" type="ORF">GCM10018793_45940</name>
</gene>
<dbReference type="GO" id="GO:0043190">
    <property type="term" value="C:ATP-binding cassette (ABC) transporter complex"/>
    <property type="evidence" value="ECO:0007669"/>
    <property type="project" value="InterPro"/>
</dbReference>
<evidence type="ECO:0000259" key="2">
    <source>
        <dbReference type="Pfam" id="PF00496"/>
    </source>
</evidence>
<evidence type="ECO:0000313" key="4">
    <source>
        <dbReference type="Proteomes" id="UP000603708"/>
    </source>
</evidence>
<dbReference type="PIRSF" id="PIRSF002741">
    <property type="entry name" value="MppA"/>
    <property type="match status" value="1"/>
</dbReference>
<dbReference type="PANTHER" id="PTHR30290">
    <property type="entry name" value="PERIPLASMIC BINDING COMPONENT OF ABC TRANSPORTER"/>
    <property type="match status" value="1"/>
</dbReference>
<dbReference type="Gene3D" id="3.10.105.10">
    <property type="entry name" value="Dipeptide-binding Protein, Domain 3"/>
    <property type="match status" value="1"/>
</dbReference>
<feature type="region of interest" description="Disordered" evidence="1">
    <location>
        <begin position="1"/>
        <end position="36"/>
    </location>
</feature>
<dbReference type="InterPro" id="IPR030678">
    <property type="entry name" value="Peptide/Ni-bd"/>
</dbReference>
<dbReference type="Gene3D" id="3.90.76.10">
    <property type="entry name" value="Dipeptide-binding Protein, Domain 1"/>
    <property type="match status" value="1"/>
</dbReference>
<dbReference type="InterPro" id="IPR000914">
    <property type="entry name" value="SBP_5_dom"/>
</dbReference>
<proteinExistence type="predicted"/>
<feature type="domain" description="Solute-binding protein family 5" evidence="2">
    <location>
        <begin position="96"/>
        <end position="459"/>
    </location>
</feature>
<dbReference type="EMBL" id="BNCD01000014">
    <property type="protein sequence ID" value="GHH83557.1"/>
    <property type="molecule type" value="Genomic_DNA"/>
</dbReference>
<dbReference type="InterPro" id="IPR039424">
    <property type="entry name" value="SBP_5"/>
</dbReference>
<reference evidence="3" key="1">
    <citation type="journal article" date="2014" name="Int. J. Syst. Evol. Microbiol.">
        <title>Complete genome sequence of Corynebacterium casei LMG S-19264T (=DSM 44701T), isolated from a smear-ripened cheese.</title>
        <authorList>
            <consortium name="US DOE Joint Genome Institute (JGI-PGF)"/>
            <person name="Walter F."/>
            <person name="Albersmeier A."/>
            <person name="Kalinowski J."/>
            <person name="Ruckert C."/>
        </authorList>
    </citation>
    <scope>NUCLEOTIDE SEQUENCE</scope>
    <source>
        <strain evidence="3">JCM 5069</strain>
    </source>
</reference>
<dbReference type="Pfam" id="PF00496">
    <property type="entry name" value="SBP_bac_5"/>
    <property type="match status" value="1"/>
</dbReference>